<proteinExistence type="predicted"/>
<organism evidence="1 2">
    <name type="scientific">Coptis chinensis</name>
    <dbReference type="NCBI Taxonomy" id="261450"/>
    <lineage>
        <taxon>Eukaryota</taxon>
        <taxon>Viridiplantae</taxon>
        <taxon>Streptophyta</taxon>
        <taxon>Embryophyta</taxon>
        <taxon>Tracheophyta</taxon>
        <taxon>Spermatophyta</taxon>
        <taxon>Magnoliopsida</taxon>
        <taxon>Ranunculales</taxon>
        <taxon>Ranunculaceae</taxon>
        <taxon>Coptidoideae</taxon>
        <taxon>Coptis</taxon>
    </lineage>
</organism>
<dbReference type="PANTHER" id="PTHR34569">
    <property type="entry name" value="EXPRESSED PROTEIN"/>
    <property type="match status" value="1"/>
</dbReference>
<gene>
    <name evidence="1" type="ORF">IFM89_021513</name>
</gene>
<comment type="caution">
    <text evidence="1">The sequence shown here is derived from an EMBL/GenBank/DDBJ whole genome shotgun (WGS) entry which is preliminary data.</text>
</comment>
<sequence>MTSPLLPKDLHIPNLKQQSSSFPNSDTSSFPTVDLELLSLKPTAYTSLKEILPSLSAVQSPTGASTQSIYEIPIRNHLVKQAAWAYLQPMSASPGSANRHSFRRMWGRFSTWYLRNPINACYEFICQRVIPTITRAFDLILGAIRVLINNKRYM</sequence>
<dbReference type="OrthoDB" id="1700296at2759"/>
<protein>
    <submittedName>
        <fullName evidence="1">Uncharacterized protein</fullName>
    </submittedName>
</protein>
<evidence type="ECO:0000313" key="1">
    <source>
        <dbReference type="EMBL" id="KAF9597759.1"/>
    </source>
</evidence>
<accession>A0A835LNC6</accession>
<reference evidence="1 2" key="1">
    <citation type="submission" date="2020-10" db="EMBL/GenBank/DDBJ databases">
        <title>The Coptis chinensis genome and diversification of protoberbering-type alkaloids.</title>
        <authorList>
            <person name="Wang B."/>
            <person name="Shu S."/>
            <person name="Song C."/>
            <person name="Liu Y."/>
        </authorList>
    </citation>
    <scope>NUCLEOTIDE SEQUENCE [LARGE SCALE GENOMIC DNA]</scope>
    <source>
        <strain evidence="1">HL-2020</strain>
        <tissue evidence="1">Leaf</tissue>
    </source>
</reference>
<dbReference type="PANTHER" id="PTHR34569:SF2">
    <property type="entry name" value="EXPRESSED PROTEIN"/>
    <property type="match status" value="1"/>
</dbReference>
<name>A0A835LNC6_9MAGN</name>
<dbReference type="AlphaFoldDB" id="A0A835LNC6"/>
<keyword evidence="2" id="KW-1185">Reference proteome</keyword>
<dbReference type="EMBL" id="JADFTS010000007">
    <property type="protein sequence ID" value="KAF9597759.1"/>
    <property type="molecule type" value="Genomic_DNA"/>
</dbReference>
<dbReference type="Proteomes" id="UP000631114">
    <property type="component" value="Unassembled WGS sequence"/>
</dbReference>
<evidence type="ECO:0000313" key="2">
    <source>
        <dbReference type="Proteomes" id="UP000631114"/>
    </source>
</evidence>